<gene>
    <name evidence="9" type="ORF">PCON_14055</name>
</gene>
<dbReference type="PANTHER" id="PTHR23245:SF25">
    <property type="entry name" value="TRNA WYBUTOSINE-SYNTHESIZING PROTEIN 2 HOMOLOG"/>
    <property type="match status" value="1"/>
</dbReference>
<dbReference type="PIRSF" id="PIRSF038972">
    <property type="entry name" value="Trm12"/>
    <property type="match status" value="1"/>
</dbReference>
<dbReference type="InterPro" id="IPR029063">
    <property type="entry name" value="SAM-dependent_MTases_sf"/>
</dbReference>
<dbReference type="GO" id="GO:0008175">
    <property type="term" value="F:tRNA methyltransferase activity"/>
    <property type="evidence" value="ECO:0007669"/>
    <property type="project" value="TreeGrafter"/>
</dbReference>
<sequence length="422" mass="46194">MSSSPAQVFAVVCAAENVKNLKSALSERSVFARHIEKVGGDYVLHTTVPWSNPTPATDAPDSSTSTTKELPKDLQDLPAPHSITSRKAAATKQQNAPANPLTAFLTRFLTLHPSPNDLATLLKTAPKRCDIYPPLLLLAASAFSEPEWKRYIGTHELFLPELAAALGVSHIARNAPIHASTVMRSPSGLEFLYPAGYRSPDSFDSALWVTTTQNGIRQTWAPEHTMFSRGNVKEKARVLNFPGIKGQEVVDLYAGIGYFVFSYVKAGAKRVYGWEINPWSVEALRRGAEMNGWKVRVVKAGEHWEEVQNGDDVKVVVFEESNEEAVGRLGDKKVGHVNMGLLPTSKGAYEVATRLLEEGGFAHVHENIAEDQVEEMKGTIAGEFGKISGRRFECGHVEKVKTFAPEVWHCVYDVQAVGDGSG</sequence>
<evidence type="ECO:0000259" key="8">
    <source>
        <dbReference type="PROSITE" id="PS51684"/>
    </source>
</evidence>
<feature type="region of interest" description="Disordered" evidence="7">
    <location>
        <begin position="49"/>
        <end position="79"/>
    </location>
</feature>
<evidence type="ECO:0000256" key="6">
    <source>
        <dbReference type="PIRNR" id="PIRNR038972"/>
    </source>
</evidence>
<dbReference type="Proteomes" id="UP000018144">
    <property type="component" value="Unassembled WGS sequence"/>
</dbReference>
<comment type="pathway">
    <text evidence="1 6">tRNA modification; wybutosine-tRNA(Phe) biosynthesis.</text>
</comment>
<name>U4LW03_PYROM</name>
<reference evidence="9 10" key="1">
    <citation type="journal article" date="2013" name="PLoS Genet.">
        <title>The genome and development-dependent transcriptomes of Pyronema confluens: a window into fungal evolution.</title>
        <authorList>
            <person name="Traeger S."/>
            <person name="Altegoer F."/>
            <person name="Freitag M."/>
            <person name="Gabaldon T."/>
            <person name="Kempken F."/>
            <person name="Kumar A."/>
            <person name="Marcet-Houben M."/>
            <person name="Poggeler S."/>
            <person name="Stajich J.E."/>
            <person name="Nowrousian M."/>
        </authorList>
    </citation>
    <scope>NUCLEOTIDE SEQUENCE [LARGE SCALE GENOMIC DNA]</scope>
    <source>
        <strain evidence="10">CBS 100304</strain>
        <tissue evidence="9">Vegetative mycelium</tissue>
    </source>
</reference>
<dbReference type="Pfam" id="PF02475">
    <property type="entry name" value="TRM5-TYW2_MTfase"/>
    <property type="match status" value="1"/>
</dbReference>
<keyword evidence="6" id="KW-0963">Cytoplasm</keyword>
<evidence type="ECO:0000256" key="4">
    <source>
        <dbReference type="ARBA" id="ARBA00022694"/>
    </source>
</evidence>
<dbReference type="PROSITE" id="PS51684">
    <property type="entry name" value="SAM_MT_TRM5_TYW2"/>
    <property type="match status" value="1"/>
</dbReference>
<protein>
    <recommendedName>
        <fullName evidence="6">tRNA wybutosine-synthesizing protein 2</fullName>
        <shortName evidence="6">tRNA-yW-synthesizing protein 2</shortName>
    </recommendedName>
    <alternativeName>
        <fullName evidence="6">tRNA(Phe) (4-demethylwyosine(37)-C(7)) aminocarboxypropyltransferase</fullName>
    </alternativeName>
</protein>
<proteinExistence type="inferred from homology"/>
<dbReference type="Gene3D" id="3.40.50.150">
    <property type="entry name" value="Vaccinia Virus protein VP39"/>
    <property type="match status" value="1"/>
</dbReference>
<comment type="subcellular location">
    <subcellularLocation>
        <location evidence="6">Cytoplasm</location>
    </subcellularLocation>
</comment>
<dbReference type="SUPFAM" id="SSF53335">
    <property type="entry name" value="S-adenosyl-L-methionine-dependent methyltransferases"/>
    <property type="match status" value="1"/>
</dbReference>
<evidence type="ECO:0000313" key="10">
    <source>
        <dbReference type="Proteomes" id="UP000018144"/>
    </source>
</evidence>
<comment type="similarity">
    <text evidence="6">Belongs to the class I-like SAM-binding methyltransferase superfamily. TRM5/TYW2 family.</text>
</comment>
<dbReference type="eggNOG" id="KOG1227">
    <property type="taxonomic scope" value="Eukaryota"/>
</dbReference>
<keyword evidence="10" id="KW-1185">Reference proteome</keyword>
<dbReference type="GO" id="GO:0005737">
    <property type="term" value="C:cytoplasm"/>
    <property type="evidence" value="ECO:0007669"/>
    <property type="project" value="UniProtKB-SubCell"/>
</dbReference>
<evidence type="ECO:0000256" key="2">
    <source>
        <dbReference type="ARBA" id="ARBA00022679"/>
    </source>
</evidence>
<dbReference type="CDD" id="cd02440">
    <property type="entry name" value="AdoMet_MTases"/>
    <property type="match status" value="1"/>
</dbReference>
<dbReference type="GO" id="GO:0102522">
    <property type="term" value="F:tRNA 4-demethylwyosine alpha-amino-alpha-carboxypropyltransferase activity"/>
    <property type="evidence" value="ECO:0007669"/>
    <property type="project" value="UniProtKB-EC"/>
</dbReference>
<dbReference type="AlphaFoldDB" id="U4LW03"/>
<evidence type="ECO:0000256" key="3">
    <source>
        <dbReference type="ARBA" id="ARBA00022691"/>
    </source>
</evidence>
<dbReference type="InterPro" id="IPR030382">
    <property type="entry name" value="MeTrfase_TRM5/TYW2"/>
</dbReference>
<dbReference type="PANTHER" id="PTHR23245">
    <property type="entry name" value="TRNA METHYLTRANSFERASE"/>
    <property type="match status" value="1"/>
</dbReference>
<dbReference type="EMBL" id="HF935997">
    <property type="protein sequence ID" value="CCX33026.1"/>
    <property type="molecule type" value="Genomic_DNA"/>
</dbReference>
<dbReference type="UniPathway" id="UPA00375"/>
<evidence type="ECO:0000256" key="5">
    <source>
        <dbReference type="ARBA" id="ARBA00049400"/>
    </source>
</evidence>
<accession>U4LW03</accession>
<evidence type="ECO:0000313" key="9">
    <source>
        <dbReference type="EMBL" id="CCX33026.1"/>
    </source>
</evidence>
<dbReference type="InterPro" id="IPR056743">
    <property type="entry name" value="TRM5-TYW2-like_MTfase"/>
</dbReference>
<organism evidence="9 10">
    <name type="scientific">Pyronema omphalodes (strain CBS 100304)</name>
    <name type="common">Pyronema confluens</name>
    <dbReference type="NCBI Taxonomy" id="1076935"/>
    <lineage>
        <taxon>Eukaryota</taxon>
        <taxon>Fungi</taxon>
        <taxon>Dikarya</taxon>
        <taxon>Ascomycota</taxon>
        <taxon>Pezizomycotina</taxon>
        <taxon>Pezizomycetes</taxon>
        <taxon>Pezizales</taxon>
        <taxon>Pyronemataceae</taxon>
        <taxon>Pyronema</taxon>
    </lineage>
</organism>
<dbReference type="STRING" id="1076935.U4LW03"/>
<dbReference type="GO" id="GO:0030488">
    <property type="term" value="P:tRNA methylation"/>
    <property type="evidence" value="ECO:0007669"/>
    <property type="project" value="TreeGrafter"/>
</dbReference>
<keyword evidence="2 6" id="KW-0808">Transferase</keyword>
<dbReference type="GO" id="GO:0031591">
    <property type="term" value="P:wybutosine biosynthetic process"/>
    <property type="evidence" value="ECO:0007669"/>
    <property type="project" value="InterPro"/>
</dbReference>
<evidence type="ECO:0000256" key="1">
    <source>
        <dbReference type="ARBA" id="ARBA00004797"/>
    </source>
</evidence>
<keyword evidence="4 6" id="KW-0819">tRNA processing</keyword>
<feature type="domain" description="SAM-dependent methyltransferase TRM5/TYW2-type" evidence="8">
    <location>
        <begin position="149"/>
        <end position="418"/>
    </location>
</feature>
<dbReference type="GO" id="GO:0008757">
    <property type="term" value="F:S-adenosylmethionine-dependent methyltransferase activity"/>
    <property type="evidence" value="ECO:0007669"/>
    <property type="project" value="InterPro"/>
</dbReference>
<keyword evidence="3 6" id="KW-0949">S-adenosyl-L-methionine</keyword>
<dbReference type="InterPro" id="IPR026274">
    <property type="entry name" value="tRNA_wybutosine_synth_prot_2"/>
</dbReference>
<dbReference type="OrthoDB" id="2387925at2759"/>
<comment type="function">
    <text evidence="6">S-adenosyl-L-methionine-dependent transferase that acts as a component of the wybutosine biosynthesis pathway. Wybutosine is a hyper modified guanosine with a tricyclic base found at the 3'-position adjacent to the anticodon of eukaryotic phenylalanine tRNA. Catalyzes the transfer of the alpha-amino-alpha-carboxypropyl (acp) group from S-adenosyl-L-methionine to the C-7 position of 4-demethylwyosine (imG-14) to produce wybutosine-86.</text>
</comment>
<comment type="catalytic activity">
    <reaction evidence="5">
        <text>4-demethylwyosine(37) in tRNA(Phe) + S-adenosyl-L-methionine = 4-demethyl-7-[(3S)-3-amino-3-carboxypropyl]wyosine(37) in tRNA(Phe) + S-methyl-5'-thioadenosine + H(+)</text>
        <dbReference type="Rhea" id="RHEA:36355"/>
        <dbReference type="Rhea" id="RHEA-COMP:10164"/>
        <dbReference type="Rhea" id="RHEA-COMP:10378"/>
        <dbReference type="ChEBI" id="CHEBI:15378"/>
        <dbReference type="ChEBI" id="CHEBI:17509"/>
        <dbReference type="ChEBI" id="CHEBI:59789"/>
        <dbReference type="ChEBI" id="CHEBI:64315"/>
        <dbReference type="ChEBI" id="CHEBI:73550"/>
        <dbReference type="EC" id="2.5.1.114"/>
    </reaction>
</comment>
<feature type="compositionally biased region" description="Low complexity" evidence="7">
    <location>
        <begin position="53"/>
        <end position="67"/>
    </location>
</feature>
<dbReference type="OMA" id="FELNPWS"/>
<evidence type="ECO:0000256" key="7">
    <source>
        <dbReference type="SAM" id="MobiDB-lite"/>
    </source>
</evidence>